<dbReference type="CTD" id="375748"/>
<feature type="compositionally biased region" description="Basic and acidic residues" evidence="5">
    <location>
        <begin position="1320"/>
        <end position="1334"/>
    </location>
</feature>
<dbReference type="FunFam" id="3.40.50.10810:FF:000019">
    <property type="entry name" value="DNA excision repair protein ERCC-6-like 2 isoform X1"/>
    <property type="match status" value="1"/>
</dbReference>
<dbReference type="InterPro" id="IPR001650">
    <property type="entry name" value="Helicase_C-like"/>
</dbReference>
<feature type="domain" description="Helicase ATP-binding" evidence="6">
    <location>
        <begin position="165"/>
        <end position="349"/>
    </location>
</feature>
<dbReference type="PROSITE" id="PS51192">
    <property type="entry name" value="HELICASE_ATP_BIND_1"/>
    <property type="match status" value="1"/>
</dbReference>
<name>A0A8C7GHB1_ONCKI</name>
<evidence type="ECO:0000256" key="3">
    <source>
        <dbReference type="ARBA" id="ARBA00022806"/>
    </source>
</evidence>
<dbReference type="Gene3D" id="3.40.50.300">
    <property type="entry name" value="P-loop containing nucleotide triphosphate hydrolases"/>
    <property type="match status" value="1"/>
</dbReference>
<dbReference type="InterPro" id="IPR057931">
    <property type="entry name" value="RHH_ERCC6L2"/>
</dbReference>
<dbReference type="CDD" id="cd18005">
    <property type="entry name" value="DEXHc_ERCC6L2"/>
    <property type="match status" value="1"/>
</dbReference>
<evidence type="ECO:0000256" key="5">
    <source>
        <dbReference type="SAM" id="MobiDB-lite"/>
    </source>
</evidence>
<reference evidence="8" key="1">
    <citation type="submission" date="2025-08" db="UniProtKB">
        <authorList>
            <consortium name="Ensembl"/>
        </authorList>
    </citation>
    <scope>IDENTIFICATION</scope>
</reference>
<dbReference type="Pfam" id="PF25806">
    <property type="entry name" value="RHH_ERCC6L2"/>
    <property type="match status" value="1"/>
</dbReference>
<dbReference type="InterPro" id="IPR014001">
    <property type="entry name" value="Helicase_ATP-bd"/>
</dbReference>
<feature type="domain" description="Helicase C-terminal" evidence="7">
    <location>
        <begin position="541"/>
        <end position="698"/>
    </location>
</feature>
<keyword evidence="9" id="KW-1185">Reference proteome</keyword>
<organism evidence="8 9">
    <name type="scientific">Oncorhynchus kisutch</name>
    <name type="common">Coho salmon</name>
    <name type="synonym">Salmo kisutch</name>
    <dbReference type="NCBI Taxonomy" id="8019"/>
    <lineage>
        <taxon>Eukaryota</taxon>
        <taxon>Metazoa</taxon>
        <taxon>Chordata</taxon>
        <taxon>Craniata</taxon>
        <taxon>Vertebrata</taxon>
        <taxon>Euteleostomi</taxon>
        <taxon>Actinopterygii</taxon>
        <taxon>Neopterygii</taxon>
        <taxon>Teleostei</taxon>
        <taxon>Protacanthopterygii</taxon>
        <taxon>Salmoniformes</taxon>
        <taxon>Salmonidae</taxon>
        <taxon>Salmoninae</taxon>
        <taxon>Oncorhynchus</taxon>
    </lineage>
</organism>
<feature type="region of interest" description="Disordered" evidence="5">
    <location>
        <begin position="837"/>
        <end position="989"/>
    </location>
</feature>
<dbReference type="SUPFAM" id="SSF52540">
    <property type="entry name" value="P-loop containing nucleoside triphosphate hydrolases"/>
    <property type="match status" value="2"/>
</dbReference>
<evidence type="ECO:0000256" key="4">
    <source>
        <dbReference type="ARBA" id="ARBA00023242"/>
    </source>
</evidence>
<keyword evidence="3" id="KW-0347">Helicase</keyword>
<dbReference type="Pfam" id="PF00271">
    <property type="entry name" value="Helicase_C"/>
    <property type="match status" value="1"/>
</dbReference>
<feature type="region of interest" description="Disordered" evidence="5">
    <location>
        <begin position="1014"/>
        <end position="1065"/>
    </location>
</feature>
<dbReference type="PANTHER" id="PTHR45629:SF7">
    <property type="entry name" value="DNA EXCISION REPAIR PROTEIN ERCC-6-RELATED"/>
    <property type="match status" value="1"/>
</dbReference>
<evidence type="ECO:0000256" key="2">
    <source>
        <dbReference type="ARBA" id="ARBA00022801"/>
    </source>
</evidence>
<evidence type="ECO:0000313" key="9">
    <source>
        <dbReference type="Proteomes" id="UP000694557"/>
    </source>
</evidence>
<proteinExistence type="predicted"/>
<feature type="compositionally biased region" description="Basic residues" evidence="5">
    <location>
        <begin position="1345"/>
        <end position="1354"/>
    </location>
</feature>
<dbReference type="PANTHER" id="PTHR45629">
    <property type="entry name" value="SNF2/RAD54 FAMILY MEMBER"/>
    <property type="match status" value="1"/>
</dbReference>
<dbReference type="CDD" id="cd18793">
    <property type="entry name" value="SF2_C_SNF"/>
    <property type="match status" value="1"/>
</dbReference>
<feature type="compositionally biased region" description="Basic and acidic residues" evidence="5">
    <location>
        <begin position="912"/>
        <end position="933"/>
    </location>
</feature>
<dbReference type="SMART" id="SM00487">
    <property type="entry name" value="DEXDc"/>
    <property type="match status" value="1"/>
</dbReference>
<feature type="compositionally biased region" description="Low complexity" evidence="5">
    <location>
        <begin position="1408"/>
        <end position="1421"/>
    </location>
</feature>
<dbReference type="InterPro" id="IPR029256">
    <property type="entry name" value="Heliccase-ass-bd"/>
</dbReference>
<gene>
    <name evidence="8" type="primary">ercc6l2</name>
</gene>
<dbReference type="Pfam" id="PF00176">
    <property type="entry name" value="SNF2-rel_dom"/>
    <property type="match status" value="1"/>
</dbReference>
<dbReference type="GeneTree" id="ENSGT00940000161328"/>
<feature type="compositionally biased region" description="Basic and acidic residues" evidence="5">
    <location>
        <begin position="1023"/>
        <end position="1050"/>
    </location>
</feature>
<dbReference type="Pfam" id="PF14773">
    <property type="entry name" value="VIGSSK"/>
    <property type="match status" value="1"/>
</dbReference>
<feature type="region of interest" description="Disordered" evidence="5">
    <location>
        <begin position="1282"/>
        <end position="1601"/>
    </location>
</feature>
<feature type="compositionally biased region" description="Basic and acidic residues" evidence="5">
    <location>
        <begin position="806"/>
        <end position="815"/>
    </location>
</feature>
<feature type="compositionally biased region" description="Pro residues" evidence="5">
    <location>
        <begin position="1497"/>
        <end position="1509"/>
    </location>
</feature>
<evidence type="ECO:0000259" key="6">
    <source>
        <dbReference type="PROSITE" id="PS51192"/>
    </source>
</evidence>
<evidence type="ECO:0000256" key="1">
    <source>
        <dbReference type="ARBA" id="ARBA00004123"/>
    </source>
</evidence>
<dbReference type="InterPro" id="IPR038718">
    <property type="entry name" value="SNF2-like_sf"/>
</dbReference>
<dbReference type="SMART" id="SM00490">
    <property type="entry name" value="HELICc"/>
    <property type="match status" value="1"/>
</dbReference>
<feature type="compositionally biased region" description="Basic and acidic residues" evidence="5">
    <location>
        <begin position="745"/>
        <end position="767"/>
    </location>
</feature>
<dbReference type="PROSITE" id="PS51194">
    <property type="entry name" value="HELICASE_CTER"/>
    <property type="match status" value="1"/>
</dbReference>
<feature type="region of interest" description="Disordered" evidence="5">
    <location>
        <begin position="737"/>
        <end position="815"/>
    </location>
</feature>
<evidence type="ECO:0000259" key="7">
    <source>
        <dbReference type="PROSITE" id="PS51194"/>
    </source>
</evidence>
<dbReference type="GO" id="GO:0004386">
    <property type="term" value="F:helicase activity"/>
    <property type="evidence" value="ECO:0007669"/>
    <property type="project" value="UniProtKB-KW"/>
</dbReference>
<dbReference type="GeneID" id="109882639"/>
<feature type="compositionally biased region" description="Low complexity" evidence="5">
    <location>
        <begin position="1355"/>
        <end position="1376"/>
    </location>
</feature>
<keyword evidence="2" id="KW-0378">Hydrolase</keyword>
<comment type="subcellular location">
    <subcellularLocation>
        <location evidence="1">Nucleus</location>
    </subcellularLocation>
</comment>
<dbReference type="Proteomes" id="UP000694557">
    <property type="component" value="Unassembled WGS sequence"/>
</dbReference>
<keyword evidence="3" id="KW-0547">Nucleotide-binding</keyword>
<feature type="compositionally biased region" description="Low complexity" evidence="5">
    <location>
        <begin position="1511"/>
        <end position="1540"/>
    </location>
</feature>
<dbReference type="InterPro" id="IPR058052">
    <property type="entry name" value="DEXHc_ERCC6L2"/>
</dbReference>
<dbReference type="GO" id="GO:0005634">
    <property type="term" value="C:nucleus"/>
    <property type="evidence" value="ECO:0007669"/>
    <property type="project" value="UniProtKB-SubCell"/>
</dbReference>
<dbReference type="GO" id="GO:0016787">
    <property type="term" value="F:hydrolase activity"/>
    <property type="evidence" value="ECO:0007669"/>
    <property type="project" value="UniProtKB-KW"/>
</dbReference>
<dbReference type="InterPro" id="IPR000330">
    <property type="entry name" value="SNF2_N"/>
</dbReference>
<evidence type="ECO:0000313" key="8">
    <source>
        <dbReference type="Ensembl" id="ENSOKIP00005041746.1"/>
    </source>
</evidence>
<accession>A0A8C7GHB1</accession>
<dbReference type="GO" id="GO:0005524">
    <property type="term" value="F:ATP binding"/>
    <property type="evidence" value="ECO:0007669"/>
    <property type="project" value="InterPro"/>
</dbReference>
<keyword evidence="4" id="KW-0539">Nucleus</keyword>
<sequence>MCQTVKRLVLLVNVSLSAYALASYVLPQCFLMMASTSTADIKVWHEGDRCLAPSLRDGTLLREGTIQKLPSTSHGEDMALVKFTDQHDEDEEEEAVFPVCKLQRPDTNQSSTSVVSAQEKPLFLCSQTPPGPSEPLVLSQNGVAVPYTINRYLRYYQKEGIQFIYDNYAQSRGCILGDDMGLGKTIQVIGFLAAVLGKTGTWEDIENNRPQFLLTQIPTQRSKPRKVFLIVAPLSVLYNWKEELETWGHFLTVVVHGLRKEEELARIRRGRSEIALTTYETLRLYLEQFNSIDWSAVIVDEAHKIKNPNSQITGAMKDLRCPVRVGLTGTILQNNLDELWCVMDWAIPRCLGSLGNFKNMFSDPIELGQKHSVTKRALATGRRAVRALAAKLSHWFLRRTKALIREQLPKKDDRVVYCSLTSFQQTVYQAVLDTEDVTLLLRSSEKCDCHSGHSRRKCCYKVNARGVRVTDLYFSYLAILRKVANHAALLQAKWNTSKKQEQYVNEICEKVFQKFPDFTEKCKQAAFEAMSDPMYSGKMKVLQRLLKHYMQRKDKVLLFSLSTKLLDVLESYCMADGLEYSRLDGNTKPRERLKIVKEFNSCPDINLCLVSTMAGGLGLNFVGANIVVLFDPTWNPANDLQAIDRAYRIGQCRDVTVFRLISLGTVEEVIYLRQVYKQQLQSSVMGKESARRYFDAVQGSDDQKGELFGIQNLFRLQTQGTCLTRRILEREGRVEVGVMTSSTHTGEEEERKSESEAGEVSARDHCELSNGGAIGSVGASRIPRATTRGVLDFSSGSEEEEEEGEQGGKSKVEKENTALPGRLSLLQHGFSRLLQRSGVRAGSGSESGEHSQSEGGRSDSEEDSDEDTSAMAPKGLSTTGSGGPHTPTLAPKGGNHLDAAPLKNDWDVSSGSEREEERNGGRWDGQRGRDHDPVTLSGESDDMGRKIQNLKQGIRRKRRVEEDSDDDSPPSSGSKRSNTKTPVSRMHQVMFDSESEDIDIEELIRPCAQTHVLKRPPAHLRRREMGRDGGSKREISNRPVDQSRRTRQAEDIETFTSSDENHTPVERVRSVTAPHNHNHGRGPQTDQHGARAFTNPIVNQTVPSAKGPPCETIDNVLGGVREVVYTHSNQHVVGGSKAEERISRAALRDVFERRRFSQLPANELRDTQKTQPEHTPPFHTSHNNDVGWVGAVHRPSVDHSVTHTIRSVHHPTQHTTVIIGETPGTIRRQQLEEMACVFGSVSLRQFAEEVLRSTSAQRLAQLRQYYTDQGPEVASIIRQNFAEPHTAQPKVDRTTPSSSSTTKHRPNSKRNQRVALEPQAEPRTRHRSVPEPQRDVPSSEEQRVRNARGGKKKSGNSGMSRAAQCSSSDLDNSRSSPLGPGASRAQPVSSSSSSSALSHPQAKPTASPPRGRSSSLLSSPGKSEVVGRQRYRAQPSSPPSQQVLLTELLGDTSILDDLLRPRSKASEPQRGFPKNPTSQAVFTPTSHSATPASCHPTTPPKPPSTPHPRPLTKSVPGPSSSTTRPSRSITTPLTHPITPLFSPAPERSKNSHRDFWDILEEGNEERINKLTDPSEVERVCESASVRARGGTGGGEEKRNTSLWKRNDKFLWKK</sequence>
<protein>
    <submittedName>
        <fullName evidence="8">Excision repair cross-complementation group 6-like 2</fullName>
    </submittedName>
</protein>
<feature type="compositionally biased region" description="Basic residues" evidence="5">
    <location>
        <begin position="1302"/>
        <end position="1312"/>
    </location>
</feature>
<feature type="compositionally biased region" description="Basic and acidic residues" evidence="5">
    <location>
        <begin position="1457"/>
        <end position="1467"/>
    </location>
</feature>
<reference evidence="8" key="2">
    <citation type="submission" date="2025-09" db="UniProtKB">
        <authorList>
            <consortium name="Ensembl"/>
        </authorList>
    </citation>
    <scope>IDENTIFICATION</scope>
</reference>
<feature type="compositionally biased region" description="Basic and acidic residues" evidence="5">
    <location>
        <begin position="847"/>
        <end position="859"/>
    </location>
</feature>
<dbReference type="Ensembl" id="ENSOKIT00005044012.1">
    <property type="protein sequence ID" value="ENSOKIP00005041746.1"/>
    <property type="gene ID" value="ENSOKIG00005017634.1"/>
</dbReference>
<feature type="compositionally biased region" description="Polar residues" evidence="5">
    <location>
        <begin position="1475"/>
        <end position="1491"/>
    </location>
</feature>
<dbReference type="Gene3D" id="3.40.50.10810">
    <property type="entry name" value="Tandem AAA-ATPase domain"/>
    <property type="match status" value="1"/>
</dbReference>
<dbReference type="RefSeq" id="XP_020330327.1">
    <property type="nucleotide sequence ID" value="XM_020474738.2"/>
</dbReference>
<dbReference type="InterPro" id="IPR050496">
    <property type="entry name" value="SNF2_RAD54_helicase_repair"/>
</dbReference>
<dbReference type="InterPro" id="IPR027417">
    <property type="entry name" value="P-loop_NTPase"/>
</dbReference>
<dbReference type="InterPro" id="IPR049730">
    <property type="entry name" value="SNF2/RAD54-like_C"/>
</dbReference>
<feature type="compositionally biased region" description="Low complexity" evidence="5">
    <location>
        <begin position="875"/>
        <end position="889"/>
    </location>
</feature>
<feature type="compositionally biased region" description="Basic and acidic residues" evidence="5">
    <location>
        <begin position="1546"/>
        <end position="1556"/>
    </location>
</feature>
<dbReference type="KEGG" id="oki:109882639"/>
<keyword evidence="3" id="KW-0067">ATP-binding</keyword>